<feature type="domain" description="Protein export membrane protein SecD/SecF C-terminal" evidence="11">
    <location>
        <begin position="649"/>
        <end position="834"/>
    </location>
</feature>
<feature type="transmembrane region" description="Helical" evidence="9">
    <location>
        <begin position="494"/>
        <end position="517"/>
    </location>
</feature>
<dbReference type="PANTHER" id="PTHR30081:SF1">
    <property type="entry name" value="PROTEIN TRANSLOCASE SUBUNIT SECD"/>
    <property type="match status" value="1"/>
</dbReference>
<dbReference type="GO" id="GO:0015450">
    <property type="term" value="F:protein-transporting ATPase activity"/>
    <property type="evidence" value="ECO:0007669"/>
    <property type="project" value="InterPro"/>
</dbReference>
<dbReference type="Proteomes" id="UP000546464">
    <property type="component" value="Unassembled WGS sequence"/>
</dbReference>
<feature type="transmembrane region" description="Helical" evidence="9">
    <location>
        <begin position="418"/>
        <end position="441"/>
    </location>
</feature>
<dbReference type="NCBIfam" id="TIGR00916">
    <property type="entry name" value="2A0604s01"/>
    <property type="match status" value="2"/>
</dbReference>
<evidence type="ECO:0000256" key="4">
    <source>
        <dbReference type="ARBA" id="ARBA00022692"/>
    </source>
</evidence>
<sequence length="868" mass="94383">MKSSIIWKLILSVVIVGWAVLNLLPMEDKDFDEFILTRATANQADYQAFLERAEERVNDTTPLFLAIKEQAKAEKVDLYHKFYPDVDLVLVKNQDKRNDVIMNVLYEESRGKLRKGLDLAGGVAFTLKLKDQPENDQVASAQLKEAVRIMESRVNGLGVAEPIIRPVGNNQIEVQLPGLDLEKNPEAADALKKPAHLEFRLVHRDIVPGPGVQAPLGFEEMVIEDTDREGNPIEEHYFVKIIPEATGEIVDRAFPIQGQYGGYEILLNMTSDGGDVFADMTRKIAAEDKARNALGSGKMAIVLDGKLYSALGLNNGQPITGGSARITGTFTQLEAQELANVLNNPLKFELEVGEKYVVSPTLAADARDSSIEAALLGAGAVVVFMILYYLLAGIVSVASVGLSVIVVLGVLMSVGGTLTLPGVAALVLTIGMAVDANILIFERMREELSAGKNMKNALAGGYAKAFSTIIDANITTLLTAAILIWLGAGPVKGFGVTLAIGIGASMFGALVVSRFMLEILVSLNLLKSVSPFSLLEKAKFTFLAYRRPAFICSWLIVLAGVVVIWTHREHILGIDFRGGVEVTMDFEQASKPGLTEIEQLADANPDLGEIQPGYLSMLGSDKERLKLQVDLEEGRVDQVVAAMQKAFPDAQLVKVSESAVGATVSDEITFNAILSILVSLAGILLYVALRFELGYGVGAVVSTVHDVLMSIGIFVIVGQFFGIGSGQFTAPMVAAILMIVGYSINDTIVVFDRIREELDLRPDMTLFDVCNYAINRTLSRTLLTSVTTLLAALALYIFGAGVVTDFALIFIIGIITGTFSSIFIASPVFYWWHKGNRKHVTERHLTRPTYEWETTTRRARDAESEAKS</sequence>
<dbReference type="InterPro" id="IPR054384">
    <property type="entry name" value="SecDF_P1_head"/>
</dbReference>
<comment type="caution">
    <text evidence="9">Lacks conserved residue(s) required for the propagation of feature annotation.</text>
</comment>
<dbReference type="Gene3D" id="3.30.1360.200">
    <property type="match status" value="1"/>
</dbReference>
<evidence type="ECO:0000256" key="7">
    <source>
        <dbReference type="ARBA" id="ARBA00023010"/>
    </source>
</evidence>
<evidence type="ECO:0000256" key="2">
    <source>
        <dbReference type="ARBA" id="ARBA00022448"/>
    </source>
</evidence>
<comment type="subunit">
    <text evidence="9">Forms a complex with SecF. Part of the essential Sec protein translocation apparatus which comprises SecA, SecYEG and auxiliary proteins SecDF. Other proteins may also be involved.</text>
</comment>
<comment type="caution">
    <text evidence="14">The sequence shown here is derived from an EMBL/GenBank/DDBJ whole genome shotgun (WGS) entry which is preliminary data.</text>
</comment>
<dbReference type="GO" id="GO:0065002">
    <property type="term" value="P:intracellular protein transmembrane transport"/>
    <property type="evidence" value="ECO:0007669"/>
    <property type="project" value="UniProtKB-UniRule"/>
</dbReference>
<feature type="transmembrane region" description="Helical" evidence="9">
    <location>
        <begin position="462"/>
        <end position="488"/>
    </location>
</feature>
<feature type="transmembrane region" description="Helical" evidence="9">
    <location>
        <begin position="728"/>
        <end position="751"/>
    </location>
</feature>
<dbReference type="GO" id="GO:0005886">
    <property type="term" value="C:plasma membrane"/>
    <property type="evidence" value="ECO:0007669"/>
    <property type="project" value="UniProtKB-SubCell"/>
</dbReference>
<dbReference type="InterPro" id="IPR048631">
    <property type="entry name" value="SecD_1st"/>
</dbReference>
<keyword evidence="3 9" id="KW-1003">Cell membrane</keyword>
<proteinExistence type="inferred from homology"/>
<evidence type="ECO:0000256" key="8">
    <source>
        <dbReference type="ARBA" id="ARBA00023136"/>
    </source>
</evidence>
<dbReference type="HAMAP" id="MF_01463_B">
    <property type="entry name" value="SecD_B"/>
    <property type="match status" value="1"/>
</dbReference>
<keyword evidence="15" id="KW-1185">Reference proteome</keyword>
<name>A0A842HKW4_9BACT</name>
<evidence type="ECO:0000256" key="9">
    <source>
        <dbReference type="HAMAP-Rule" id="MF_01463"/>
    </source>
</evidence>
<feature type="transmembrane region" description="Helical" evidence="9">
    <location>
        <begin position="386"/>
        <end position="412"/>
    </location>
</feature>
<comment type="similarity">
    <text evidence="9">Belongs to the SecD/SecF family. SecD subfamily.</text>
</comment>
<dbReference type="InterPro" id="IPR048634">
    <property type="entry name" value="SecD_SecF_C"/>
</dbReference>
<keyword evidence="5 9" id="KW-0653">Protein transport</keyword>
<dbReference type="Pfam" id="PF21760">
    <property type="entry name" value="SecD_1st"/>
    <property type="match status" value="1"/>
</dbReference>
<dbReference type="GO" id="GO:0006605">
    <property type="term" value="P:protein targeting"/>
    <property type="evidence" value="ECO:0007669"/>
    <property type="project" value="UniProtKB-UniRule"/>
</dbReference>
<dbReference type="InterPro" id="IPR055344">
    <property type="entry name" value="SecD_SecF_C_bact"/>
</dbReference>
<dbReference type="AlphaFoldDB" id="A0A842HKW4"/>
<feature type="transmembrane region" description="Helical" evidence="9">
    <location>
        <begin position="806"/>
        <end position="832"/>
    </location>
</feature>
<keyword evidence="6 9" id="KW-1133">Transmembrane helix</keyword>
<evidence type="ECO:0000256" key="6">
    <source>
        <dbReference type="ARBA" id="ARBA00022989"/>
    </source>
</evidence>
<dbReference type="GO" id="GO:0043952">
    <property type="term" value="P:protein transport by the Sec complex"/>
    <property type="evidence" value="ECO:0007669"/>
    <property type="project" value="UniProtKB-UniRule"/>
</dbReference>
<feature type="transmembrane region" description="Helical" evidence="9">
    <location>
        <begin position="696"/>
        <end position="722"/>
    </location>
</feature>
<dbReference type="PRINTS" id="PR01755">
    <property type="entry name" value="SECFTRNLCASE"/>
</dbReference>
<comment type="similarity">
    <text evidence="10">Belongs to the SecD/SecF family. SecF subfamily.</text>
</comment>
<reference evidence="14 15" key="1">
    <citation type="submission" date="2020-07" db="EMBL/GenBank/DDBJ databases">
        <authorList>
            <person name="Feng X."/>
        </authorList>
    </citation>
    <scope>NUCLEOTIDE SEQUENCE [LARGE SCALE GENOMIC DNA]</scope>
    <source>
        <strain evidence="14 15">JCM31066</strain>
    </source>
</reference>
<keyword evidence="4 9" id="KW-0812">Transmembrane</keyword>
<evidence type="ECO:0000259" key="13">
    <source>
        <dbReference type="Pfam" id="PF22599"/>
    </source>
</evidence>
<evidence type="ECO:0000256" key="10">
    <source>
        <dbReference type="HAMAP-Rule" id="MF_01464"/>
    </source>
</evidence>
<dbReference type="NCBIfam" id="TIGR00966">
    <property type="entry name" value="transloc_SecF"/>
    <property type="match status" value="1"/>
</dbReference>
<feature type="domain" description="Protein translocase subunit SecDF P1" evidence="12">
    <location>
        <begin position="144"/>
        <end position="203"/>
    </location>
</feature>
<dbReference type="HAMAP" id="MF_01464_B">
    <property type="entry name" value="SecF_B"/>
    <property type="match status" value="1"/>
</dbReference>
<comment type="subcellular location">
    <subcellularLocation>
        <location evidence="1 9">Cell membrane</location>
        <topology evidence="1 9">Multi-pass membrane protein</topology>
    </subcellularLocation>
</comment>
<dbReference type="InterPro" id="IPR022813">
    <property type="entry name" value="SecD/SecF_arch_bac"/>
</dbReference>
<dbReference type="Pfam" id="PF22599">
    <property type="entry name" value="SecDF_P1_head"/>
    <property type="match status" value="1"/>
</dbReference>
<dbReference type="InterPro" id="IPR005791">
    <property type="entry name" value="SecD"/>
</dbReference>
<comment type="subunit">
    <text evidence="10">Forms a complex with SecD. Part of the essential Sec protein translocation apparatus which comprises SecA, SecYEG and auxiliary proteins SecDF. Other proteins may also be involved.</text>
</comment>
<evidence type="ECO:0000259" key="11">
    <source>
        <dbReference type="Pfam" id="PF02355"/>
    </source>
</evidence>
<evidence type="ECO:0000256" key="1">
    <source>
        <dbReference type="ARBA" id="ARBA00004651"/>
    </source>
</evidence>
<dbReference type="Pfam" id="PF02355">
    <property type="entry name" value="SecD_SecF_C"/>
    <property type="match status" value="2"/>
</dbReference>
<feature type="domain" description="SecDF P1 head subdomain" evidence="13">
    <location>
        <begin position="235"/>
        <end position="343"/>
    </location>
</feature>
<keyword evidence="7 9" id="KW-0811">Translocation</keyword>
<dbReference type="Pfam" id="PF07549">
    <property type="entry name" value="Sec_GG"/>
    <property type="match status" value="1"/>
</dbReference>
<dbReference type="Gene3D" id="1.20.1640.10">
    <property type="entry name" value="Multidrug efflux transporter AcrB transmembrane domain"/>
    <property type="match status" value="2"/>
</dbReference>
<dbReference type="InterPro" id="IPR005665">
    <property type="entry name" value="SecF_bac"/>
</dbReference>
<protein>
    <recommendedName>
        <fullName evidence="9 10">Multifunctional fusion protein</fullName>
    </recommendedName>
    <domain>
        <recommendedName>
            <fullName evidence="9">Protein translocase subunit SecD</fullName>
        </recommendedName>
    </domain>
    <domain>
        <recommendedName>
            <fullName evidence="10">Protein-export membrane protein SecF</fullName>
        </recommendedName>
    </domain>
</protein>
<gene>
    <name evidence="9 14" type="primary">secD</name>
    <name evidence="10" type="synonym">secF</name>
    <name evidence="14" type="ORF">H5P28_17705</name>
</gene>
<organism evidence="14 15">
    <name type="scientific">Ruficoccus amylovorans</name>
    <dbReference type="NCBI Taxonomy" id="1804625"/>
    <lineage>
        <taxon>Bacteria</taxon>
        <taxon>Pseudomonadati</taxon>
        <taxon>Verrucomicrobiota</taxon>
        <taxon>Opitutia</taxon>
        <taxon>Puniceicoccales</taxon>
        <taxon>Cerasicoccaceae</taxon>
        <taxon>Ruficoccus</taxon>
    </lineage>
</organism>
<feature type="transmembrane region" description="Helical" evidence="9">
    <location>
        <begin position="782"/>
        <end position="800"/>
    </location>
</feature>
<keyword evidence="8 9" id="KW-0472">Membrane</keyword>
<dbReference type="RefSeq" id="WP_185677022.1">
    <property type="nucleotide sequence ID" value="NZ_JACHVB010000060.1"/>
</dbReference>
<dbReference type="InterPro" id="IPR022645">
    <property type="entry name" value="SecD/SecF_bac"/>
</dbReference>
<accession>A0A842HKW4</accession>
<feature type="domain" description="Protein export membrane protein SecD/SecF C-terminal" evidence="11">
    <location>
        <begin position="346"/>
        <end position="512"/>
    </location>
</feature>
<dbReference type="PANTHER" id="PTHR30081">
    <property type="entry name" value="PROTEIN-EXPORT MEMBRANE PROTEIN SEC"/>
    <property type="match status" value="1"/>
</dbReference>
<evidence type="ECO:0000313" key="14">
    <source>
        <dbReference type="EMBL" id="MBC2596107.1"/>
    </source>
</evidence>
<feature type="transmembrane region" description="Helical" evidence="9">
    <location>
        <begin position="668"/>
        <end position="689"/>
    </location>
</feature>
<keyword evidence="2 9" id="KW-0813">Transport</keyword>
<dbReference type="InterPro" id="IPR022646">
    <property type="entry name" value="SecD/SecF_CS"/>
</dbReference>
<feature type="transmembrane region" description="Helical" evidence="9">
    <location>
        <begin position="549"/>
        <end position="567"/>
    </location>
</feature>
<dbReference type="NCBIfam" id="TIGR01129">
    <property type="entry name" value="secD"/>
    <property type="match status" value="1"/>
</dbReference>
<dbReference type="SUPFAM" id="SSF82866">
    <property type="entry name" value="Multidrug efflux transporter AcrB transmembrane domain"/>
    <property type="match status" value="2"/>
</dbReference>
<evidence type="ECO:0000256" key="3">
    <source>
        <dbReference type="ARBA" id="ARBA00022475"/>
    </source>
</evidence>
<comment type="function">
    <text evidence="9">Part of the Sec protein translocase complex. Interacts with the SecYEG preprotein conducting channel. SecDF uses the proton motive force (PMF) to complete protein translocation after the ATP-dependent function of SecA.</text>
</comment>
<dbReference type="Gene3D" id="3.30.70.3400">
    <property type="match status" value="1"/>
</dbReference>
<evidence type="ECO:0000259" key="12">
    <source>
        <dbReference type="Pfam" id="PF21760"/>
    </source>
</evidence>
<evidence type="ECO:0000313" key="15">
    <source>
        <dbReference type="Proteomes" id="UP000546464"/>
    </source>
</evidence>
<feature type="transmembrane region" description="Helical" evidence="9">
    <location>
        <begin position="6"/>
        <end position="24"/>
    </location>
</feature>
<dbReference type="EMBL" id="JACHVB010000060">
    <property type="protein sequence ID" value="MBC2596107.1"/>
    <property type="molecule type" value="Genomic_DNA"/>
</dbReference>
<evidence type="ECO:0000256" key="5">
    <source>
        <dbReference type="ARBA" id="ARBA00022927"/>
    </source>
</evidence>